<dbReference type="PROSITE" id="PS50011">
    <property type="entry name" value="PROTEIN_KINASE_DOM"/>
    <property type="match status" value="1"/>
</dbReference>
<dbReference type="EnsemblMetazoa" id="XM_022813046">
    <property type="protein sequence ID" value="XP_022668781"/>
    <property type="gene ID" value="LOC111253533"/>
</dbReference>
<evidence type="ECO:0000256" key="16">
    <source>
        <dbReference type="PIRSR" id="PIRSR000554-2"/>
    </source>
</evidence>
<dbReference type="PROSITE" id="PS51745">
    <property type="entry name" value="PB1"/>
    <property type="match status" value="1"/>
</dbReference>
<evidence type="ECO:0000256" key="15">
    <source>
        <dbReference type="PIRSR" id="PIRSR000554-1"/>
    </source>
</evidence>
<dbReference type="PROSITE" id="PS00479">
    <property type="entry name" value="ZF_DAG_PE_1"/>
    <property type="match status" value="1"/>
</dbReference>
<feature type="domain" description="AGC-kinase C-terminal" evidence="20">
    <location>
        <begin position="528"/>
        <end position="599"/>
    </location>
</feature>
<feature type="binding site" evidence="16">
    <location>
        <begin position="264"/>
        <end position="272"/>
    </location>
    <ligand>
        <name>ATP</name>
        <dbReference type="ChEBI" id="CHEBI:30616"/>
    </ligand>
</feature>
<dbReference type="PANTHER" id="PTHR24351">
    <property type="entry name" value="RIBOSOMAL PROTEIN S6 KINASE"/>
    <property type="match status" value="1"/>
</dbReference>
<keyword evidence="5 14" id="KW-0808">Transferase</keyword>
<feature type="active site" description="Proton acceptor" evidence="15">
    <location>
        <position position="382"/>
    </location>
</feature>
<dbReference type="GO" id="GO:0004697">
    <property type="term" value="F:diacylglycerol-dependent serine/threonine kinase activity"/>
    <property type="evidence" value="ECO:0007669"/>
    <property type="project" value="UniProtKB-UniRule"/>
</dbReference>
<feature type="domain" description="PB1" evidence="21">
    <location>
        <begin position="8"/>
        <end position="91"/>
    </location>
</feature>
<keyword evidence="7 14" id="KW-0547">Nucleotide-binding</keyword>
<comment type="catalytic activity">
    <reaction evidence="13">
        <text>L-seryl-[protein] + ATP = O-phospho-L-seryl-[protein] + ADP + H(+)</text>
        <dbReference type="Rhea" id="RHEA:17989"/>
        <dbReference type="Rhea" id="RHEA-COMP:9863"/>
        <dbReference type="Rhea" id="RHEA-COMP:11604"/>
        <dbReference type="ChEBI" id="CHEBI:15378"/>
        <dbReference type="ChEBI" id="CHEBI:29999"/>
        <dbReference type="ChEBI" id="CHEBI:30616"/>
        <dbReference type="ChEBI" id="CHEBI:83421"/>
        <dbReference type="ChEBI" id="CHEBI:456216"/>
        <dbReference type="EC" id="2.7.11.13"/>
    </reaction>
</comment>
<organism evidence="22 23">
    <name type="scientific">Varroa destructor</name>
    <name type="common">Honeybee mite</name>
    <dbReference type="NCBI Taxonomy" id="109461"/>
    <lineage>
        <taxon>Eukaryota</taxon>
        <taxon>Metazoa</taxon>
        <taxon>Ecdysozoa</taxon>
        <taxon>Arthropoda</taxon>
        <taxon>Chelicerata</taxon>
        <taxon>Arachnida</taxon>
        <taxon>Acari</taxon>
        <taxon>Parasitiformes</taxon>
        <taxon>Mesostigmata</taxon>
        <taxon>Gamasina</taxon>
        <taxon>Dermanyssoidea</taxon>
        <taxon>Varroidae</taxon>
        <taxon>Varroa</taxon>
    </lineage>
</organism>
<dbReference type="CDD" id="cd20794">
    <property type="entry name" value="C1_aPKC"/>
    <property type="match status" value="1"/>
</dbReference>
<dbReference type="SMART" id="SM00133">
    <property type="entry name" value="S_TK_X"/>
    <property type="match status" value="1"/>
</dbReference>
<dbReference type="SUPFAM" id="SSF56112">
    <property type="entry name" value="Protein kinase-like (PK-like)"/>
    <property type="match status" value="1"/>
</dbReference>
<dbReference type="GO" id="GO:0005524">
    <property type="term" value="F:ATP binding"/>
    <property type="evidence" value="ECO:0007669"/>
    <property type="project" value="UniProtKB-UniRule"/>
</dbReference>
<dbReference type="InterPro" id="IPR008271">
    <property type="entry name" value="Ser/Thr_kinase_AS"/>
</dbReference>
<dbReference type="InterPro" id="IPR034877">
    <property type="entry name" value="PB1_aPKC"/>
</dbReference>
<evidence type="ECO:0000259" key="21">
    <source>
        <dbReference type="PROSITE" id="PS51745"/>
    </source>
</evidence>
<keyword evidence="6" id="KW-0479">Metal-binding</keyword>
<dbReference type="InterPro" id="IPR017441">
    <property type="entry name" value="Protein_kinase_ATP_BS"/>
</dbReference>
<dbReference type="Pfam" id="PF00433">
    <property type="entry name" value="Pkinase_C"/>
    <property type="match status" value="1"/>
</dbReference>
<dbReference type="PROSITE" id="PS00107">
    <property type="entry name" value="PROTEIN_KINASE_ATP"/>
    <property type="match status" value="1"/>
</dbReference>
<dbReference type="SMART" id="SM00666">
    <property type="entry name" value="PB1"/>
    <property type="match status" value="1"/>
</dbReference>
<keyword evidence="3 14" id="KW-0723">Serine/threonine-protein kinase</keyword>
<evidence type="ECO:0000256" key="10">
    <source>
        <dbReference type="ARBA" id="ARBA00022833"/>
    </source>
</evidence>
<evidence type="ECO:0000256" key="7">
    <source>
        <dbReference type="ARBA" id="ARBA00022741"/>
    </source>
</evidence>
<evidence type="ECO:0000256" key="1">
    <source>
        <dbReference type="ARBA" id="ARBA00005490"/>
    </source>
</evidence>
<dbReference type="InterPro" id="IPR046349">
    <property type="entry name" value="C1-like_sf"/>
</dbReference>
<dbReference type="PROSITE" id="PS50081">
    <property type="entry name" value="ZF_DAG_PE_2"/>
    <property type="match status" value="1"/>
</dbReference>
<dbReference type="FunFam" id="1.10.510.10:FF:000048">
    <property type="entry name" value="Protein kinase C"/>
    <property type="match status" value="1"/>
</dbReference>
<protein>
    <recommendedName>
        <fullName evidence="2 14">Protein kinase C</fullName>
        <ecNumber evidence="2 14">2.7.11.13</ecNumber>
    </recommendedName>
</protein>
<feature type="binding site" evidence="17">
    <location>
        <position position="291"/>
    </location>
    <ligand>
        <name>ATP</name>
        <dbReference type="ChEBI" id="CHEBI:30616"/>
    </ligand>
</feature>
<dbReference type="FunFam" id="3.10.20.90:FF:000071">
    <property type="entry name" value="Protein kinase C"/>
    <property type="match status" value="1"/>
</dbReference>
<evidence type="ECO:0000256" key="17">
    <source>
        <dbReference type="PROSITE-ProRule" id="PRU10141"/>
    </source>
</evidence>
<dbReference type="Pfam" id="PF00564">
    <property type="entry name" value="PB1"/>
    <property type="match status" value="1"/>
</dbReference>
<proteinExistence type="inferred from homology"/>
<dbReference type="PRINTS" id="PR00008">
    <property type="entry name" value="DAGPEDOMAIN"/>
</dbReference>
<reference evidence="22" key="1">
    <citation type="submission" date="2021-01" db="UniProtKB">
        <authorList>
            <consortium name="EnsemblMetazoa"/>
        </authorList>
    </citation>
    <scope>IDENTIFICATION</scope>
</reference>
<evidence type="ECO:0000256" key="11">
    <source>
        <dbReference type="ARBA" id="ARBA00022840"/>
    </source>
</evidence>
<dbReference type="PIRSF" id="PIRSF000554">
    <property type="entry name" value="PKC_zeta"/>
    <property type="match status" value="1"/>
</dbReference>
<evidence type="ECO:0000256" key="4">
    <source>
        <dbReference type="ARBA" id="ARBA00022553"/>
    </source>
</evidence>
<dbReference type="InterPro" id="IPR017892">
    <property type="entry name" value="Pkinase_C"/>
</dbReference>
<dbReference type="InterPro" id="IPR000961">
    <property type="entry name" value="AGC-kinase_C"/>
</dbReference>
<feature type="binding site" evidence="16">
    <location>
        <position position="287"/>
    </location>
    <ligand>
        <name>ATP</name>
        <dbReference type="ChEBI" id="CHEBI:30616"/>
    </ligand>
</feature>
<dbReference type="SMART" id="SM00109">
    <property type="entry name" value="C1"/>
    <property type="match status" value="1"/>
</dbReference>
<evidence type="ECO:0000256" key="3">
    <source>
        <dbReference type="ARBA" id="ARBA00022527"/>
    </source>
</evidence>
<dbReference type="RefSeq" id="XP_022668782.1">
    <property type="nucleotide sequence ID" value="XM_022813047.1"/>
</dbReference>
<evidence type="ECO:0000256" key="12">
    <source>
        <dbReference type="ARBA" id="ARBA00047272"/>
    </source>
</evidence>
<dbReference type="EC" id="2.7.11.13" evidence="2 14"/>
<evidence type="ECO:0000259" key="20">
    <source>
        <dbReference type="PROSITE" id="PS51285"/>
    </source>
</evidence>
<dbReference type="InterPro" id="IPR020454">
    <property type="entry name" value="DAG/PE-bd"/>
</dbReference>
<accession>A0A7M7L1V2</accession>
<dbReference type="PROSITE" id="PS51285">
    <property type="entry name" value="AGC_KINASE_CTER"/>
    <property type="match status" value="1"/>
</dbReference>
<dbReference type="GO" id="GO:0007163">
    <property type="term" value="P:establishment or maintenance of cell polarity"/>
    <property type="evidence" value="ECO:0007669"/>
    <property type="project" value="InterPro"/>
</dbReference>
<evidence type="ECO:0000259" key="18">
    <source>
        <dbReference type="PROSITE" id="PS50011"/>
    </source>
</evidence>
<evidence type="ECO:0000313" key="22">
    <source>
        <dbReference type="EnsemblMetazoa" id="XP_022668782"/>
    </source>
</evidence>
<evidence type="ECO:0000256" key="8">
    <source>
        <dbReference type="ARBA" id="ARBA00022771"/>
    </source>
</evidence>
<evidence type="ECO:0000256" key="2">
    <source>
        <dbReference type="ARBA" id="ARBA00012429"/>
    </source>
</evidence>
<evidence type="ECO:0000256" key="13">
    <source>
        <dbReference type="ARBA" id="ARBA00047470"/>
    </source>
</evidence>
<dbReference type="Gene3D" id="3.30.60.20">
    <property type="match status" value="1"/>
</dbReference>
<dbReference type="EnsemblMetazoa" id="XM_022813047">
    <property type="protein sequence ID" value="XP_022668782"/>
    <property type="gene ID" value="LOC111253533"/>
</dbReference>
<feature type="domain" description="Protein kinase" evidence="18">
    <location>
        <begin position="258"/>
        <end position="527"/>
    </location>
</feature>
<keyword evidence="10" id="KW-0862">Zinc</keyword>
<evidence type="ECO:0000256" key="5">
    <source>
        <dbReference type="ARBA" id="ARBA00022679"/>
    </source>
</evidence>
<dbReference type="Gene3D" id="3.10.20.90">
    <property type="entry name" value="Phosphatidylinositol 3-kinase Catalytic Subunit, Chain A, domain 1"/>
    <property type="match status" value="1"/>
</dbReference>
<evidence type="ECO:0000256" key="9">
    <source>
        <dbReference type="ARBA" id="ARBA00022777"/>
    </source>
</evidence>
<evidence type="ECO:0000256" key="14">
    <source>
        <dbReference type="PIRNR" id="PIRNR000554"/>
    </source>
</evidence>
<dbReference type="InterPro" id="IPR034659">
    <property type="entry name" value="Atypical_PKC"/>
</dbReference>
<dbReference type="InterPro" id="IPR053793">
    <property type="entry name" value="PB1-like"/>
</dbReference>
<keyword evidence="4" id="KW-0597">Phosphoprotein</keyword>
<dbReference type="InterPro" id="IPR002219">
    <property type="entry name" value="PKC_DAG/PE"/>
</dbReference>
<dbReference type="CDD" id="cd06404">
    <property type="entry name" value="PB1_aPKC"/>
    <property type="match status" value="1"/>
</dbReference>
<dbReference type="AlphaFoldDB" id="A0A7M7L1V2"/>
<dbReference type="RefSeq" id="XP_022668781.1">
    <property type="nucleotide sequence ID" value="XM_022813046.1"/>
</dbReference>
<dbReference type="InterPro" id="IPR012233">
    <property type="entry name" value="PKC"/>
</dbReference>
<dbReference type="InterPro" id="IPR000719">
    <property type="entry name" value="Prot_kinase_dom"/>
</dbReference>
<keyword evidence="23" id="KW-1185">Reference proteome</keyword>
<evidence type="ECO:0000259" key="19">
    <source>
        <dbReference type="PROSITE" id="PS50081"/>
    </source>
</evidence>
<dbReference type="InterPro" id="IPR011009">
    <property type="entry name" value="Kinase-like_dom_sf"/>
</dbReference>
<dbReference type="InterPro" id="IPR000270">
    <property type="entry name" value="PB1_dom"/>
</dbReference>
<keyword evidence="9 14" id="KW-0418">Kinase</keyword>
<dbReference type="GO" id="GO:0045087">
    <property type="term" value="P:innate immune response"/>
    <property type="evidence" value="ECO:0007669"/>
    <property type="project" value="UniProtKB-ARBA"/>
</dbReference>
<dbReference type="GeneID" id="111253533"/>
<dbReference type="Gene3D" id="1.10.510.10">
    <property type="entry name" value="Transferase(Phosphotransferase) domain 1"/>
    <property type="match status" value="1"/>
</dbReference>
<dbReference type="SUPFAM" id="SSF54277">
    <property type="entry name" value="CAD &amp; PB1 domains"/>
    <property type="match status" value="1"/>
</dbReference>
<dbReference type="Pfam" id="PF00130">
    <property type="entry name" value="C1_1"/>
    <property type="match status" value="1"/>
</dbReference>
<dbReference type="Pfam" id="PF00069">
    <property type="entry name" value="Pkinase"/>
    <property type="match status" value="1"/>
</dbReference>
<keyword evidence="8" id="KW-0863">Zinc-finger</keyword>
<keyword evidence="11 14" id="KW-0067">ATP-binding</keyword>
<evidence type="ECO:0000313" key="23">
    <source>
        <dbReference type="Proteomes" id="UP000594260"/>
    </source>
</evidence>
<dbReference type="FunFam" id="3.30.200.20:FF:000070">
    <property type="entry name" value="Protein kinase C"/>
    <property type="match status" value="1"/>
</dbReference>
<dbReference type="PROSITE" id="PS00108">
    <property type="entry name" value="PROTEIN_KINASE_ST"/>
    <property type="match status" value="1"/>
</dbReference>
<dbReference type="CDD" id="cd05588">
    <property type="entry name" value="STKc_aPKC"/>
    <property type="match status" value="1"/>
</dbReference>
<comment type="similarity">
    <text evidence="1 14">Belongs to the protein kinase superfamily. AGC Ser/Thr protein kinase family. PKC subfamily.</text>
</comment>
<sequence>MAHENGDEIRLKCAYNGEILVLYIEPGIRLERFLAEMREVCGFSEQQRFTVKWVDEEGDPCTIESQEELDEAIRLYEINKDSEINIHVFPSIPSYPGLPCPGEDKSIYRRGARRWRKIYRVNGHMFQAKRFNRKAFCTYCMDRIWGLGRQGFKCINCKLMVHKKCHKAIKLQCDRKGETGGYDNPALNGNSVIQSDEGGDSRLNLHLARTGTGPRGPRRILQEGDGQNIDVLDPIASPTGVGHASQGTTPGQYSLDDFELIRVIGRGSYAKVLMVELKSTKRIYAMKIIKKSLVNDDEDIDWIQTEKHVFETASNFPFLVGLHSCFQSESRLFFVIEFVRGGDLMFHMQRMRKLTEDHARFYAAEISLALHFLHERGIIYRDLKLDNVLLDHEGHIKLTDYGMCKEGIRRENDFASTFCGTPNYIAPEILRGEDYRFSVDWWALGVLLYEMLAGHSPFDIIGQSDNPDENCEDYLFQAILEKTIRIPRSISVRAQNVLKGFLNKNPVERLGCHPTSGFPDICTHPFFKAINWEQLESKQISPPYRPKLDTERDFEHFDPQFTSEPVCLTPDDPKLISKIDQTEFDGFEYVNPLLMSMEDNV</sequence>
<comment type="catalytic activity">
    <reaction evidence="12 14">
        <text>L-threonyl-[protein] + ATP = O-phospho-L-threonyl-[protein] + ADP + H(+)</text>
        <dbReference type="Rhea" id="RHEA:46608"/>
        <dbReference type="Rhea" id="RHEA-COMP:11060"/>
        <dbReference type="Rhea" id="RHEA-COMP:11605"/>
        <dbReference type="ChEBI" id="CHEBI:15378"/>
        <dbReference type="ChEBI" id="CHEBI:30013"/>
        <dbReference type="ChEBI" id="CHEBI:30616"/>
        <dbReference type="ChEBI" id="CHEBI:61977"/>
        <dbReference type="ChEBI" id="CHEBI:456216"/>
        <dbReference type="EC" id="2.7.11.13"/>
    </reaction>
</comment>
<dbReference type="FunFam" id="3.30.60.20:FF:000012">
    <property type="entry name" value="Protein kinase C"/>
    <property type="match status" value="1"/>
</dbReference>
<dbReference type="Gene3D" id="3.30.200.20">
    <property type="entry name" value="Phosphorylase Kinase, domain 1"/>
    <property type="match status" value="1"/>
</dbReference>
<dbReference type="CTD" id="47594"/>
<dbReference type="Proteomes" id="UP000594260">
    <property type="component" value="Unplaced"/>
</dbReference>
<evidence type="ECO:0000256" key="6">
    <source>
        <dbReference type="ARBA" id="ARBA00022723"/>
    </source>
</evidence>
<feature type="domain" description="Phorbol-ester/DAG-type" evidence="19">
    <location>
        <begin position="123"/>
        <end position="173"/>
    </location>
</feature>
<name>A0A7M7L1V2_VARDE</name>
<dbReference type="SUPFAM" id="SSF57889">
    <property type="entry name" value="Cysteine-rich domain"/>
    <property type="match status" value="1"/>
</dbReference>
<dbReference type="SMART" id="SM00220">
    <property type="entry name" value="S_TKc"/>
    <property type="match status" value="1"/>
</dbReference>
<dbReference type="GO" id="GO:0008270">
    <property type="term" value="F:zinc ion binding"/>
    <property type="evidence" value="ECO:0007669"/>
    <property type="project" value="UniProtKB-KW"/>
</dbReference>